<reference evidence="3" key="1">
    <citation type="submission" date="2023-03" db="EMBL/GenBank/DDBJ databases">
        <title>Massive genome expansion in bonnet fungi (Mycena s.s.) driven by repeated elements and novel gene families across ecological guilds.</title>
        <authorList>
            <consortium name="Lawrence Berkeley National Laboratory"/>
            <person name="Harder C.B."/>
            <person name="Miyauchi S."/>
            <person name="Viragh M."/>
            <person name="Kuo A."/>
            <person name="Thoen E."/>
            <person name="Andreopoulos B."/>
            <person name="Lu D."/>
            <person name="Skrede I."/>
            <person name="Drula E."/>
            <person name="Henrissat B."/>
            <person name="Morin E."/>
            <person name="Kohler A."/>
            <person name="Barry K."/>
            <person name="LaButti K."/>
            <person name="Morin E."/>
            <person name="Salamov A."/>
            <person name="Lipzen A."/>
            <person name="Mereny Z."/>
            <person name="Hegedus B."/>
            <person name="Baldrian P."/>
            <person name="Stursova M."/>
            <person name="Weitz H."/>
            <person name="Taylor A."/>
            <person name="Grigoriev I.V."/>
            <person name="Nagy L.G."/>
            <person name="Martin F."/>
            <person name="Kauserud H."/>
        </authorList>
    </citation>
    <scope>NUCLEOTIDE SEQUENCE</scope>
    <source>
        <strain evidence="3">CBHHK200</strain>
    </source>
</reference>
<accession>A0AAD6SWF1</accession>
<dbReference type="InterPro" id="IPR025476">
    <property type="entry name" value="Helitron_helicase-like"/>
</dbReference>
<organism evidence="3 4">
    <name type="scientific">Mycena alexandri</name>
    <dbReference type="NCBI Taxonomy" id="1745969"/>
    <lineage>
        <taxon>Eukaryota</taxon>
        <taxon>Fungi</taxon>
        <taxon>Dikarya</taxon>
        <taxon>Basidiomycota</taxon>
        <taxon>Agaricomycotina</taxon>
        <taxon>Agaricomycetes</taxon>
        <taxon>Agaricomycetidae</taxon>
        <taxon>Agaricales</taxon>
        <taxon>Marasmiineae</taxon>
        <taxon>Mycenaceae</taxon>
        <taxon>Mycena</taxon>
    </lineage>
</organism>
<keyword evidence="4" id="KW-1185">Reference proteome</keyword>
<protein>
    <recommendedName>
        <fullName evidence="2">Helitron helicase-like domain-containing protein</fullName>
    </recommendedName>
</protein>
<feature type="region of interest" description="Disordered" evidence="1">
    <location>
        <begin position="1011"/>
        <end position="1061"/>
    </location>
</feature>
<feature type="compositionally biased region" description="Polar residues" evidence="1">
    <location>
        <begin position="1016"/>
        <end position="1025"/>
    </location>
</feature>
<dbReference type="EMBL" id="JARJCM010000064">
    <property type="protein sequence ID" value="KAJ7033618.1"/>
    <property type="molecule type" value="Genomic_DNA"/>
</dbReference>
<evidence type="ECO:0000313" key="3">
    <source>
        <dbReference type="EMBL" id="KAJ7033618.1"/>
    </source>
</evidence>
<feature type="domain" description="Helitron helicase-like" evidence="2">
    <location>
        <begin position="577"/>
        <end position="781"/>
    </location>
</feature>
<gene>
    <name evidence="3" type="ORF">C8F04DRAFT_1260872</name>
</gene>
<name>A0AAD6SWF1_9AGAR</name>
<evidence type="ECO:0000256" key="1">
    <source>
        <dbReference type="SAM" id="MobiDB-lite"/>
    </source>
</evidence>
<dbReference type="Pfam" id="PF14214">
    <property type="entry name" value="Helitron_like_N"/>
    <property type="match status" value="1"/>
</dbReference>
<dbReference type="AlphaFoldDB" id="A0AAD6SWF1"/>
<dbReference type="Proteomes" id="UP001218188">
    <property type="component" value="Unassembled WGS sequence"/>
</dbReference>
<comment type="caution">
    <text evidence="3">The sequence shown here is derived from an EMBL/GenBank/DDBJ whole genome shotgun (WGS) entry which is preliminary data.</text>
</comment>
<feature type="compositionally biased region" description="Acidic residues" evidence="1">
    <location>
        <begin position="1034"/>
        <end position="1051"/>
    </location>
</feature>
<sequence>MIRETLVRDGHRLDDTFSAWDFFTFGKNSKVSVAPDSLTHHSHSPQQRRSPLLLFQLHTTSPPLSPLSLSLVHLDFLCIIPVGKFLPLYGPSHQSMLAPLAPLVPLYPPAAHYYPVLSGPAGVRYETVDSSARGPPYAGPTQQTYAFNHEINRAYNNHDHNHHNAHASTSDSLYHNVAVAPAGPSTPTTAPLLSHPPPYFFESSLETGSDVLDRLLLSANVRHNVFLADHADLSRLAGYHHVELPSSCGVLELRQAVIFHFLTGSCLSTCDPSDLDAHACHCKQFRDSFIDSSSMAFHALSVILSASDDRLPQHSLRFVGDCLGLSDVSSRDNLMHNLAKRRRLLLKNPSEYHTVDGILKNLDVLPKGSLSMLAKAHGISFERSPTKTDLHEFIDVTPGANHEDDDSTSVDFNIDNIPPNVGTQAPSPESLSNVVLNLAVMAESLKVLVLPLLIFFPTFNPNPPLPGLPLRPMIPPNLADILAPPPSQVPFQSVVVSDVDGNAPSADLRAAALRHLKKPGGNYFEIPHDKDPANEFNNPHLFPMMYPTLFPYGLGGMEDKHRRSKLGFKRHVKHFFNLADRRFQEHYSFLFTAFNMLQRRALLLRTKLKAERASFDYIAAQFGTVSPAAVHIVSERIASGEKVTAVTAEERRVMRLMKEVSVINSNVPGSSQSKLVMRNEIRALMLEKGLPSFYVTINPADVYNPLVRFLAGDDIDLDALLPEDIPNYRNQAATIAKNPSVAARFFNIYMKAFIKCLLAYDDKFDNEGGILGVVTAYYGTIKEKAMEHGGNLEFQKRLIEFLDDTISTAVPPETDPELVTSAVKVSSLLYSGARHTATCYKYYSGSGPKECRFDLDKDNENPISVFDPESGEFQLRTLDGLINNFNETILKAIRCNMDIKFIGSGPAAKAILYYITDYITKSQLQAHVAYAALEGAVHKLGPFNAEDDDLTTRAKRLLQRCAHSLISKQELSAQQVVSYLMDFEDHFTSHQYGNLFWTSFKTFIDGEDPSPECYPRTSSAASDPSTESDKTPEDVDADGDSVTDPEEEPMDDIAVGLAPGDENDLIQIAIDASG</sequence>
<evidence type="ECO:0000313" key="4">
    <source>
        <dbReference type="Proteomes" id="UP001218188"/>
    </source>
</evidence>
<proteinExistence type="predicted"/>
<evidence type="ECO:0000259" key="2">
    <source>
        <dbReference type="Pfam" id="PF14214"/>
    </source>
</evidence>